<keyword evidence="1" id="KW-0812">Transmembrane</keyword>
<gene>
    <name evidence="3" type="ORF">HYPSUDRAFT_787010</name>
</gene>
<keyword evidence="4" id="KW-1185">Reference proteome</keyword>
<feature type="transmembrane region" description="Helical" evidence="1">
    <location>
        <begin position="49"/>
        <end position="70"/>
    </location>
</feature>
<evidence type="ECO:0000256" key="1">
    <source>
        <dbReference type="SAM" id="Phobius"/>
    </source>
</evidence>
<dbReference type="AlphaFoldDB" id="A0A0D2PKT6"/>
<keyword evidence="1" id="KW-1133">Transmembrane helix</keyword>
<dbReference type="PANTHER" id="PTHR40465:SF1">
    <property type="entry name" value="DUF6534 DOMAIN-CONTAINING PROTEIN"/>
    <property type="match status" value="1"/>
</dbReference>
<feature type="transmembrane region" description="Helical" evidence="1">
    <location>
        <begin position="119"/>
        <end position="142"/>
    </location>
</feature>
<dbReference type="STRING" id="945553.A0A0D2PKT6"/>
<accession>A0A0D2PKT6</accession>
<evidence type="ECO:0000259" key="2">
    <source>
        <dbReference type="Pfam" id="PF20152"/>
    </source>
</evidence>
<keyword evidence="1" id="KW-0472">Membrane</keyword>
<evidence type="ECO:0000313" key="4">
    <source>
        <dbReference type="Proteomes" id="UP000054270"/>
    </source>
</evidence>
<feature type="transmembrane region" description="Helical" evidence="1">
    <location>
        <begin position="17"/>
        <end position="37"/>
    </location>
</feature>
<dbReference type="Proteomes" id="UP000054270">
    <property type="component" value="Unassembled WGS sequence"/>
</dbReference>
<dbReference type="OrthoDB" id="3231781at2759"/>
<dbReference type="Pfam" id="PF20152">
    <property type="entry name" value="DUF6534"/>
    <property type="match status" value="1"/>
</dbReference>
<evidence type="ECO:0000313" key="3">
    <source>
        <dbReference type="EMBL" id="KJA20560.1"/>
    </source>
</evidence>
<feature type="domain" description="DUF6534" evidence="2">
    <location>
        <begin position="171"/>
        <end position="257"/>
    </location>
</feature>
<sequence>MGSEDITIANTFGALEIGSSVSAFLFGVVTLQTHVYFSRFPEDRFQFKALVSAVWVLELAHTIAVFYEVYWTTIVMYDNPAAVVAFPSIGVVFVAGGAITAMVQIFFSYRLYKFLPMPYNAAGGVTAVTAFTRFILSTYGGVKTILAPVYADYAFEPSTTRLVLALLIMGAIIDVTIASSMVYFLMKTRGKALARATRLIDRLIGFSLRTGLLTSFAAIAVLIIHRLQPNTMIYLAVYTSLAKLYSNTLLSSLNSRSDLRNAISTSTVSVEVPRRKGTSSRPAYNHNPISIEMKTVTEFRDDNFSV</sequence>
<proteinExistence type="predicted"/>
<name>A0A0D2PKT6_HYPSF</name>
<dbReference type="PANTHER" id="PTHR40465">
    <property type="entry name" value="CHROMOSOME 1, WHOLE GENOME SHOTGUN SEQUENCE"/>
    <property type="match status" value="1"/>
</dbReference>
<feature type="transmembrane region" description="Helical" evidence="1">
    <location>
        <begin position="162"/>
        <end position="185"/>
    </location>
</feature>
<dbReference type="EMBL" id="KN817566">
    <property type="protein sequence ID" value="KJA20560.1"/>
    <property type="molecule type" value="Genomic_DNA"/>
</dbReference>
<feature type="transmembrane region" description="Helical" evidence="1">
    <location>
        <begin position="82"/>
        <end position="107"/>
    </location>
</feature>
<feature type="transmembrane region" description="Helical" evidence="1">
    <location>
        <begin position="206"/>
        <end position="225"/>
    </location>
</feature>
<organism evidence="3 4">
    <name type="scientific">Hypholoma sublateritium (strain FD-334 SS-4)</name>
    <dbReference type="NCBI Taxonomy" id="945553"/>
    <lineage>
        <taxon>Eukaryota</taxon>
        <taxon>Fungi</taxon>
        <taxon>Dikarya</taxon>
        <taxon>Basidiomycota</taxon>
        <taxon>Agaricomycotina</taxon>
        <taxon>Agaricomycetes</taxon>
        <taxon>Agaricomycetidae</taxon>
        <taxon>Agaricales</taxon>
        <taxon>Agaricineae</taxon>
        <taxon>Strophariaceae</taxon>
        <taxon>Hypholoma</taxon>
    </lineage>
</organism>
<feature type="transmembrane region" description="Helical" evidence="1">
    <location>
        <begin position="231"/>
        <end position="250"/>
    </location>
</feature>
<reference evidence="4" key="1">
    <citation type="submission" date="2014-04" db="EMBL/GenBank/DDBJ databases">
        <title>Evolutionary Origins and Diversification of the Mycorrhizal Mutualists.</title>
        <authorList>
            <consortium name="DOE Joint Genome Institute"/>
            <consortium name="Mycorrhizal Genomics Consortium"/>
            <person name="Kohler A."/>
            <person name="Kuo A."/>
            <person name="Nagy L.G."/>
            <person name="Floudas D."/>
            <person name="Copeland A."/>
            <person name="Barry K.W."/>
            <person name="Cichocki N."/>
            <person name="Veneault-Fourrey C."/>
            <person name="LaButti K."/>
            <person name="Lindquist E.A."/>
            <person name="Lipzen A."/>
            <person name="Lundell T."/>
            <person name="Morin E."/>
            <person name="Murat C."/>
            <person name="Riley R."/>
            <person name="Ohm R."/>
            <person name="Sun H."/>
            <person name="Tunlid A."/>
            <person name="Henrissat B."/>
            <person name="Grigoriev I.V."/>
            <person name="Hibbett D.S."/>
            <person name="Martin F."/>
        </authorList>
    </citation>
    <scope>NUCLEOTIDE SEQUENCE [LARGE SCALE GENOMIC DNA]</scope>
    <source>
        <strain evidence="4">FD-334 SS-4</strain>
    </source>
</reference>
<dbReference type="InterPro" id="IPR045339">
    <property type="entry name" value="DUF6534"/>
</dbReference>
<protein>
    <recommendedName>
        <fullName evidence="2">DUF6534 domain-containing protein</fullName>
    </recommendedName>
</protein>
<dbReference type="OMA" id="MSANICA"/>